<organism evidence="2 3">
    <name type="scientific">Araneus ventricosus</name>
    <name type="common">Orbweaver spider</name>
    <name type="synonym">Epeira ventricosa</name>
    <dbReference type="NCBI Taxonomy" id="182803"/>
    <lineage>
        <taxon>Eukaryota</taxon>
        <taxon>Metazoa</taxon>
        <taxon>Ecdysozoa</taxon>
        <taxon>Arthropoda</taxon>
        <taxon>Chelicerata</taxon>
        <taxon>Arachnida</taxon>
        <taxon>Araneae</taxon>
        <taxon>Araneomorphae</taxon>
        <taxon>Entelegynae</taxon>
        <taxon>Araneoidea</taxon>
        <taxon>Araneidae</taxon>
        <taxon>Araneus</taxon>
    </lineage>
</organism>
<feature type="transmembrane region" description="Helical" evidence="1">
    <location>
        <begin position="159"/>
        <end position="180"/>
    </location>
</feature>
<keyword evidence="1" id="KW-0812">Transmembrane</keyword>
<gene>
    <name evidence="2" type="ORF">AVEN_107825_1</name>
</gene>
<protein>
    <submittedName>
        <fullName evidence="2">Uncharacterized protein</fullName>
    </submittedName>
</protein>
<feature type="transmembrane region" description="Helical" evidence="1">
    <location>
        <begin position="12"/>
        <end position="33"/>
    </location>
</feature>
<comment type="caution">
    <text evidence="2">The sequence shown here is derived from an EMBL/GenBank/DDBJ whole genome shotgun (WGS) entry which is preliminary data.</text>
</comment>
<dbReference type="EMBL" id="BGPR01024718">
    <property type="protein sequence ID" value="GBN93013.1"/>
    <property type="molecule type" value="Genomic_DNA"/>
</dbReference>
<evidence type="ECO:0000313" key="2">
    <source>
        <dbReference type="EMBL" id="GBN93013.1"/>
    </source>
</evidence>
<sequence length="181" mass="20014">MDRLTASCAFGYGWFMVLTPFALLCGSRLYYWFGLCGGLPPRYDLPLYPSTAAGFGVVSLPAVGSSVVHDSLWQVDVWLVVCALFCPPILFMLFLWLALLTVSQRPTTDLTTHDACILPALARRICLRVQHHYCINLTAPYGRPPCLVALVGLDRFGRFTMPFCAFVVILTFVGFGYAFAG</sequence>
<name>A0A4Y2SZD0_ARAVE</name>
<keyword evidence="1" id="KW-0472">Membrane</keyword>
<reference evidence="2 3" key="1">
    <citation type="journal article" date="2019" name="Sci. Rep.">
        <title>Orb-weaving spider Araneus ventricosus genome elucidates the spidroin gene catalogue.</title>
        <authorList>
            <person name="Kono N."/>
            <person name="Nakamura H."/>
            <person name="Ohtoshi R."/>
            <person name="Moran D.A.P."/>
            <person name="Shinohara A."/>
            <person name="Yoshida Y."/>
            <person name="Fujiwara M."/>
            <person name="Mori M."/>
            <person name="Tomita M."/>
            <person name="Arakawa K."/>
        </authorList>
    </citation>
    <scope>NUCLEOTIDE SEQUENCE [LARGE SCALE GENOMIC DNA]</scope>
</reference>
<evidence type="ECO:0000313" key="3">
    <source>
        <dbReference type="Proteomes" id="UP000499080"/>
    </source>
</evidence>
<dbReference type="Proteomes" id="UP000499080">
    <property type="component" value="Unassembled WGS sequence"/>
</dbReference>
<evidence type="ECO:0000256" key="1">
    <source>
        <dbReference type="SAM" id="Phobius"/>
    </source>
</evidence>
<feature type="transmembrane region" description="Helical" evidence="1">
    <location>
        <begin position="45"/>
        <end position="65"/>
    </location>
</feature>
<keyword evidence="1" id="KW-1133">Transmembrane helix</keyword>
<keyword evidence="3" id="KW-1185">Reference proteome</keyword>
<accession>A0A4Y2SZD0</accession>
<proteinExistence type="predicted"/>
<dbReference type="AlphaFoldDB" id="A0A4Y2SZD0"/>
<feature type="transmembrane region" description="Helical" evidence="1">
    <location>
        <begin position="77"/>
        <end position="100"/>
    </location>
</feature>